<dbReference type="EMBL" id="CM044702">
    <property type="protein sequence ID" value="KAI5676357.1"/>
    <property type="molecule type" value="Genomic_DNA"/>
</dbReference>
<evidence type="ECO:0000313" key="1">
    <source>
        <dbReference type="EMBL" id="KAI5676357.1"/>
    </source>
</evidence>
<dbReference type="Proteomes" id="UP001060085">
    <property type="component" value="Linkage Group LG02"/>
</dbReference>
<gene>
    <name evidence="1" type="ORF">M9H77_07307</name>
</gene>
<keyword evidence="2" id="KW-1185">Reference proteome</keyword>
<reference evidence="2" key="1">
    <citation type="journal article" date="2023" name="Nat. Plants">
        <title>Single-cell RNA sequencing provides a high-resolution roadmap for understanding the multicellular compartmentation of specialized metabolism.</title>
        <authorList>
            <person name="Sun S."/>
            <person name="Shen X."/>
            <person name="Li Y."/>
            <person name="Li Y."/>
            <person name="Wang S."/>
            <person name="Li R."/>
            <person name="Zhang H."/>
            <person name="Shen G."/>
            <person name="Guo B."/>
            <person name="Wei J."/>
            <person name="Xu J."/>
            <person name="St-Pierre B."/>
            <person name="Chen S."/>
            <person name="Sun C."/>
        </authorList>
    </citation>
    <scope>NUCLEOTIDE SEQUENCE [LARGE SCALE GENOMIC DNA]</scope>
</reference>
<proteinExistence type="predicted"/>
<evidence type="ECO:0000313" key="2">
    <source>
        <dbReference type="Proteomes" id="UP001060085"/>
    </source>
</evidence>
<sequence length="202" mass="23094">MNDVTRLVNPSIGGEEEDRHHHIQEDRQHQSQQEIQGTRICPPVVPEPIPSEPPQPVIPTTSTGTGACSTQRKKYMGLLNFQKNGALFTLMNCKEILHCPRKSTCYLPALNNVESSGKDHKSTLKAKYFIPHMDSIDTPPCEDSRVDPSQQVVICVYWQLEDVKLMINNFFKKRRAKMNRIGHVYNSLVPLERAHSQLYEKM</sequence>
<accession>A0ACC0BUI9</accession>
<comment type="caution">
    <text evidence="1">The sequence shown here is derived from an EMBL/GenBank/DDBJ whole genome shotgun (WGS) entry which is preliminary data.</text>
</comment>
<protein>
    <submittedName>
        <fullName evidence="1">Uncharacterized protein</fullName>
    </submittedName>
</protein>
<name>A0ACC0BUI9_CATRO</name>
<organism evidence="1 2">
    <name type="scientific">Catharanthus roseus</name>
    <name type="common">Madagascar periwinkle</name>
    <name type="synonym">Vinca rosea</name>
    <dbReference type="NCBI Taxonomy" id="4058"/>
    <lineage>
        <taxon>Eukaryota</taxon>
        <taxon>Viridiplantae</taxon>
        <taxon>Streptophyta</taxon>
        <taxon>Embryophyta</taxon>
        <taxon>Tracheophyta</taxon>
        <taxon>Spermatophyta</taxon>
        <taxon>Magnoliopsida</taxon>
        <taxon>eudicotyledons</taxon>
        <taxon>Gunneridae</taxon>
        <taxon>Pentapetalae</taxon>
        <taxon>asterids</taxon>
        <taxon>lamiids</taxon>
        <taxon>Gentianales</taxon>
        <taxon>Apocynaceae</taxon>
        <taxon>Rauvolfioideae</taxon>
        <taxon>Vinceae</taxon>
        <taxon>Catharanthinae</taxon>
        <taxon>Catharanthus</taxon>
    </lineage>
</organism>